<keyword evidence="3 6" id="KW-0547">Nucleotide-binding</keyword>
<evidence type="ECO:0000256" key="2">
    <source>
        <dbReference type="ARBA" id="ARBA00022679"/>
    </source>
</evidence>
<feature type="compositionally biased region" description="Basic and acidic residues" evidence="7">
    <location>
        <begin position="563"/>
        <end position="606"/>
    </location>
</feature>
<feature type="compositionally biased region" description="Basic and acidic residues" evidence="7">
    <location>
        <begin position="927"/>
        <end position="945"/>
    </location>
</feature>
<feature type="domain" description="Protein kinase" evidence="8">
    <location>
        <begin position="34"/>
        <end position="284"/>
    </location>
</feature>
<reference evidence="11" key="1">
    <citation type="submission" date="2016-06" db="UniProtKB">
        <authorList>
            <consortium name="WormBaseParasite"/>
        </authorList>
    </citation>
    <scope>IDENTIFICATION</scope>
</reference>
<dbReference type="InterPro" id="IPR000719">
    <property type="entry name" value="Prot_kinase_dom"/>
</dbReference>
<evidence type="ECO:0000313" key="11">
    <source>
        <dbReference type="WBParaSite" id="TCNE_0000076601-mRNA-1"/>
    </source>
</evidence>
<proteinExistence type="predicted"/>
<feature type="compositionally biased region" description="Low complexity" evidence="7">
    <location>
        <begin position="916"/>
        <end position="926"/>
    </location>
</feature>
<feature type="region of interest" description="Disordered" evidence="7">
    <location>
        <begin position="439"/>
        <end position="489"/>
    </location>
</feature>
<dbReference type="GO" id="GO:0043065">
    <property type="term" value="P:positive regulation of apoptotic process"/>
    <property type="evidence" value="ECO:0007669"/>
    <property type="project" value="TreeGrafter"/>
</dbReference>
<feature type="compositionally biased region" description="Basic and acidic residues" evidence="7">
    <location>
        <begin position="1045"/>
        <end position="1057"/>
    </location>
</feature>
<dbReference type="InterPro" id="IPR017441">
    <property type="entry name" value="Protein_kinase_ATP_BS"/>
</dbReference>
<keyword evidence="1" id="KW-0723">Serine/threonine-protein kinase</keyword>
<dbReference type="PANTHER" id="PTHR24342">
    <property type="entry name" value="SERINE/THREONINE-PROTEIN KINASE 17"/>
    <property type="match status" value="1"/>
</dbReference>
<evidence type="ECO:0000256" key="1">
    <source>
        <dbReference type="ARBA" id="ARBA00022527"/>
    </source>
</evidence>
<feature type="region of interest" description="Disordered" evidence="7">
    <location>
        <begin position="827"/>
        <end position="857"/>
    </location>
</feature>
<keyword evidence="10" id="KW-1185">Reference proteome</keyword>
<dbReference type="WBParaSite" id="TCNE_0000076601-mRNA-1">
    <property type="protein sequence ID" value="TCNE_0000076601-mRNA-1"/>
    <property type="gene ID" value="TCNE_0000076601"/>
</dbReference>
<evidence type="ECO:0000313" key="10">
    <source>
        <dbReference type="Proteomes" id="UP000050794"/>
    </source>
</evidence>
<feature type="compositionally biased region" description="Polar residues" evidence="7">
    <location>
        <begin position="1010"/>
        <end position="1044"/>
    </location>
</feature>
<organism evidence="10 11">
    <name type="scientific">Toxocara canis</name>
    <name type="common">Canine roundworm</name>
    <dbReference type="NCBI Taxonomy" id="6265"/>
    <lineage>
        <taxon>Eukaryota</taxon>
        <taxon>Metazoa</taxon>
        <taxon>Ecdysozoa</taxon>
        <taxon>Nematoda</taxon>
        <taxon>Chromadorea</taxon>
        <taxon>Rhabditida</taxon>
        <taxon>Spirurina</taxon>
        <taxon>Ascaridomorpha</taxon>
        <taxon>Ascaridoidea</taxon>
        <taxon>Toxocaridae</taxon>
        <taxon>Toxocara</taxon>
    </lineage>
</organism>
<feature type="compositionally biased region" description="Low complexity" evidence="7">
    <location>
        <begin position="966"/>
        <end position="986"/>
    </location>
</feature>
<feature type="compositionally biased region" description="Basic and acidic residues" evidence="7">
    <location>
        <begin position="468"/>
        <end position="482"/>
    </location>
</feature>
<feature type="region of interest" description="Disordered" evidence="7">
    <location>
        <begin position="729"/>
        <end position="763"/>
    </location>
</feature>
<dbReference type="GO" id="GO:0004674">
    <property type="term" value="F:protein serine/threonine kinase activity"/>
    <property type="evidence" value="ECO:0007669"/>
    <property type="project" value="UniProtKB-KW"/>
</dbReference>
<name>A0A183TWZ7_TOXCA</name>
<dbReference type="PROSITE" id="PS00107">
    <property type="entry name" value="PROTEIN_KINASE_ATP"/>
    <property type="match status" value="1"/>
</dbReference>
<dbReference type="SUPFAM" id="SSF56112">
    <property type="entry name" value="Protein kinase-like (PK-like)"/>
    <property type="match status" value="1"/>
</dbReference>
<keyword evidence="2" id="KW-0808">Transferase</keyword>
<feature type="compositionally biased region" description="Basic and acidic residues" evidence="7">
    <location>
        <begin position="729"/>
        <end position="738"/>
    </location>
</feature>
<gene>
    <name evidence="9" type="ORF">TCNE_LOCUS767</name>
</gene>
<keyword evidence="4" id="KW-0418">Kinase</keyword>
<dbReference type="Pfam" id="PF00069">
    <property type="entry name" value="Pkinase"/>
    <property type="match status" value="1"/>
</dbReference>
<dbReference type="GO" id="GO:0005524">
    <property type="term" value="F:ATP binding"/>
    <property type="evidence" value="ECO:0007669"/>
    <property type="project" value="UniProtKB-UniRule"/>
</dbReference>
<evidence type="ECO:0000259" key="8">
    <source>
        <dbReference type="PROSITE" id="PS50011"/>
    </source>
</evidence>
<dbReference type="Proteomes" id="UP000050794">
    <property type="component" value="Unassembled WGS sequence"/>
</dbReference>
<feature type="region of interest" description="Disordered" evidence="7">
    <location>
        <begin position="563"/>
        <end position="619"/>
    </location>
</feature>
<feature type="region of interest" description="Disordered" evidence="7">
    <location>
        <begin position="385"/>
        <end position="407"/>
    </location>
</feature>
<feature type="compositionally biased region" description="Basic and acidic residues" evidence="7">
    <location>
        <begin position="998"/>
        <end position="1009"/>
    </location>
</feature>
<dbReference type="PANTHER" id="PTHR24342:SF20">
    <property type="entry name" value="MYOSIN LIGHT CHAIN KINASE, SMOOTH MUSCLE"/>
    <property type="match status" value="1"/>
</dbReference>
<evidence type="ECO:0000313" key="9">
    <source>
        <dbReference type="EMBL" id="VDM24833.1"/>
    </source>
</evidence>
<dbReference type="Gene3D" id="3.30.200.20">
    <property type="entry name" value="Phosphorylase Kinase, domain 1"/>
    <property type="match status" value="1"/>
</dbReference>
<evidence type="ECO:0000256" key="7">
    <source>
        <dbReference type="SAM" id="MobiDB-lite"/>
    </source>
</evidence>
<feature type="compositionally biased region" description="Polar residues" evidence="7">
    <location>
        <begin position="827"/>
        <end position="847"/>
    </location>
</feature>
<dbReference type="GO" id="GO:0035556">
    <property type="term" value="P:intracellular signal transduction"/>
    <property type="evidence" value="ECO:0007669"/>
    <property type="project" value="TreeGrafter"/>
</dbReference>
<feature type="binding site" evidence="6">
    <location>
        <position position="63"/>
    </location>
    <ligand>
        <name>ATP</name>
        <dbReference type="ChEBI" id="CHEBI:30616"/>
    </ligand>
</feature>
<evidence type="ECO:0000256" key="5">
    <source>
        <dbReference type="ARBA" id="ARBA00022840"/>
    </source>
</evidence>
<protein>
    <submittedName>
        <fullName evidence="11">Protein kinase domain-containing protein</fullName>
    </submittedName>
</protein>
<accession>A0A183TWZ7</accession>
<evidence type="ECO:0000256" key="6">
    <source>
        <dbReference type="PROSITE-ProRule" id="PRU10141"/>
    </source>
</evidence>
<feature type="compositionally biased region" description="Basic and acidic residues" evidence="7">
    <location>
        <begin position="445"/>
        <end position="461"/>
    </location>
</feature>
<keyword evidence="5 6" id="KW-0067">ATP-binding</keyword>
<evidence type="ECO:0000256" key="4">
    <source>
        <dbReference type="ARBA" id="ARBA00022777"/>
    </source>
</evidence>
<feature type="region of interest" description="Disordered" evidence="7">
    <location>
        <begin position="876"/>
        <end position="1090"/>
    </location>
</feature>
<dbReference type="EMBL" id="UYWY01000435">
    <property type="protein sequence ID" value="VDM24833.1"/>
    <property type="molecule type" value="Genomic_DNA"/>
</dbReference>
<sequence>VCSNFDHVADEEKLPFEIKEVVRIRANEKFSKFYECFDEIGEGKFGKVYRCREKATGLELAAKRIKIRRDADRAQVEKEVAIMTQMRHPRIAQIYDAFSTPDNDIILVMEVVRGGELFDRVVDDNYILTEMAVVMIVCQLCEAVSYIHSKNIPENIMCVSQTGNRIKLIDFGLAQYYDGSSNLLFMAGTPEFVAPEVIKFEPIDFHTDMWSIGVITYILLSGISPFLGETLGETYCAVEKGEWEFDEEAFEGISDAAKDFISKLLVYDQKKRMLPEECLQHEWIVGSRARASNDLLLNQPNVGKPLSKEGLKSYLKNKRFRKATWALVFLIRFKKHGFMNWKMLDNIATTSQHQQCTISTTKTPILSTDDSQFLRSSASVVPIADGIGPSTSTATSSTSNAENADPIIAKTPTRTKDRVCENETAEMPLSVNSKKVKANEMNCETPEKKAKVEEETKELPKRPSASENKLKRGTDGCRRDDDWQINPTRNRAPINTASEINRKANSVATILSMFKEKDEVPIAPKLLERRSSRAGRTLRDVERPLKKMSSVLLDDLPPAEKTELLDVDKGKSENLEKDVKPSREKSVENTEKDHPSKAPLVEDGRRKVGVVSPSTTHEGNISQLEEIATHRKKALIKTESISEEVSVQNCCTDNIKKDFRGKADKPIKEKEEPTKVSAKETITTHCASMVVPMKFEKSSTMIVKTKMSVKNENKTAEKNVITKTLNGQHIEESHRSEKNAISIDVSKSKTTHNHNGHEPKPTVETDSRIAQFRSVALQAEMQKKITTNHDKGQTSVELAKVESTHTGKVHLAHENKLNDTSISKNSATAKAENQNTAMAKKVTTSTEGPLDAHTNESLTFSHKGNLLLSVFNDGKVSSKETSNKSSVKISAEKPPSGPGHKRRRAPKKADDSTLASDSDGSKMSSSEVHEKQGDSTDAEVKRSTDCPRSASSTDTLDQPIVRRNSRAAVSRVSSDASSESSDITSSEGKKKVTKKVKKEQATEEAHKVSDSFSNTNSKNQKSDSRVPQSGVETSAAPKSTSAKPQNDDKVMNKDEPGATRTLTPFNKENPVGVERTGKANGKGELTKNWNANGVTSSASVACTSQQNSNIEKPQKSTGLLKAAIVDFAAAESVAEGASESHKASLTADTKRKSMQKSKNSESSSEGTTKQSKFSAPKISGLQVYEMRQKRVEPNLSWRSELLKAFDERTKKSQNVKLDIPNTAKNGAKTTSTAVEISCVSHDKDGYGSDGEYLLQSSLKAIASDEKRKNEYRSLANIPMEAKSTQHGKLSKRKVTFSNEVLDPKPSTNKISIPPGFALSRIQSESNIAEKAKISLENSLKVRRRTLDDTGAERLKTIDIRREILAQQEKSKRPEVSSLGWLKTRMELRITDEKKGQTWRNKSEFKIPIGAAGNAKRALDMWRNMEQTTRNS</sequence>
<feature type="compositionally biased region" description="Low complexity" evidence="7">
    <location>
        <begin position="390"/>
        <end position="399"/>
    </location>
</feature>
<feature type="region of interest" description="Disordered" evidence="7">
    <location>
        <begin position="1131"/>
        <end position="1184"/>
    </location>
</feature>
<reference evidence="9 10" key="2">
    <citation type="submission" date="2018-11" db="EMBL/GenBank/DDBJ databases">
        <authorList>
            <consortium name="Pathogen Informatics"/>
        </authorList>
    </citation>
    <scope>NUCLEOTIDE SEQUENCE [LARGE SCALE GENOMIC DNA]</scope>
</reference>
<dbReference type="PROSITE" id="PS50011">
    <property type="entry name" value="PROTEIN_KINASE_DOM"/>
    <property type="match status" value="1"/>
</dbReference>
<dbReference type="Gene3D" id="1.10.510.10">
    <property type="entry name" value="Transferase(Phosphotransferase) domain 1"/>
    <property type="match status" value="1"/>
</dbReference>
<evidence type="ECO:0000256" key="3">
    <source>
        <dbReference type="ARBA" id="ARBA00022741"/>
    </source>
</evidence>
<dbReference type="InterPro" id="IPR011009">
    <property type="entry name" value="Kinase-like_dom_sf"/>
</dbReference>
<dbReference type="GO" id="GO:0005634">
    <property type="term" value="C:nucleus"/>
    <property type="evidence" value="ECO:0007669"/>
    <property type="project" value="TreeGrafter"/>
</dbReference>